<keyword evidence="4" id="KW-1133">Transmembrane helix</keyword>
<sequence>MSSLREANPHFVRPRPQQDDRSHQPTIPLIPSAQPQTKRSKSSKGSQSSRPDKQVRPSRKDQPQRRDDENIRPSIVPVEHKDRDSGPPIAPSVPLPQQHHDGQHLEPHGSPVPHPQRHRPGVHGSQAAVQPQHQGRTSRPQSLWLPSTQRTNFLTWFGAVFCAIFWIAVIIGGLVILIVYLVFRPRSPRFDVSTATLNAAYLDMGYLLNADLTVLANFTNPNKKMSVDFSYLTIELYYGKTLIAKQFLEPFRAAKAQTKFAYLHMVTSQIRLPILEVRRLNRQMETNAVVLEVKGYFRARSNFGSLLRYSYWLHGQCTIMVTRPPDGTLIASKCKTKH</sequence>
<feature type="compositionally biased region" description="Basic and acidic residues" evidence="3">
    <location>
        <begin position="50"/>
        <end position="71"/>
    </location>
</feature>
<dbReference type="InterPro" id="IPR044839">
    <property type="entry name" value="NDR1-like"/>
</dbReference>
<dbReference type="FunCoup" id="A0A6P4AYV9">
    <property type="interactions" value="787"/>
</dbReference>
<dbReference type="GO" id="GO:0098542">
    <property type="term" value="P:defense response to other organism"/>
    <property type="evidence" value="ECO:0007669"/>
    <property type="project" value="InterPro"/>
</dbReference>
<reference evidence="6" key="1">
    <citation type="submission" date="2025-08" db="UniProtKB">
        <authorList>
            <consortium name="RefSeq"/>
        </authorList>
    </citation>
    <scope>IDENTIFICATION</scope>
    <source>
        <tissue evidence="6">Seedling</tissue>
    </source>
</reference>
<dbReference type="KEGG" id="zju:107428514"/>
<keyword evidence="5" id="KW-1185">Reference proteome</keyword>
<evidence type="ECO:0000313" key="5">
    <source>
        <dbReference type="Proteomes" id="UP001652623"/>
    </source>
</evidence>
<organism evidence="5 6">
    <name type="scientific">Ziziphus jujuba</name>
    <name type="common">Chinese jujube</name>
    <name type="synonym">Ziziphus sativa</name>
    <dbReference type="NCBI Taxonomy" id="326968"/>
    <lineage>
        <taxon>Eukaryota</taxon>
        <taxon>Viridiplantae</taxon>
        <taxon>Streptophyta</taxon>
        <taxon>Embryophyta</taxon>
        <taxon>Tracheophyta</taxon>
        <taxon>Spermatophyta</taxon>
        <taxon>Magnoliopsida</taxon>
        <taxon>eudicotyledons</taxon>
        <taxon>Gunneridae</taxon>
        <taxon>Pentapetalae</taxon>
        <taxon>rosids</taxon>
        <taxon>fabids</taxon>
        <taxon>Rosales</taxon>
        <taxon>Rhamnaceae</taxon>
        <taxon>Paliureae</taxon>
        <taxon>Ziziphus</taxon>
    </lineage>
</organism>
<dbReference type="RefSeq" id="XP_015894546.1">
    <property type="nucleotide sequence ID" value="XM_016039060.4"/>
</dbReference>
<evidence type="ECO:0000256" key="1">
    <source>
        <dbReference type="ARBA" id="ARBA00004370"/>
    </source>
</evidence>
<feature type="transmembrane region" description="Helical" evidence="4">
    <location>
        <begin position="156"/>
        <end position="183"/>
    </location>
</feature>
<dbReference type="Proteomes" id="UP001652623">
    <property type="component" value="Chromosome 12"/>
</dbReference>
<feature type="region of interest" description="Disordered" evidence="3">
    <location>
        <begin position="1"/>
        <end position="143"/>
    </location>
</feature>
<protein>
    <submittedName>
        <fullName evidence="6">NDR1/HIN1-like protein 6</fullName>
    </submittedName>
</protein>
<evidence type="ECO:0000256" key="3">
    <source>
        <dbReference type="SAM" id="MobiDB-lite"/>
    </source>
</evidence>
<feature type="compositionally biased region" description="Polar residues" evidence="3">
    <location>
        <begin position="127"/>
        <end position="143"/>
    </location>
</feature>
<accession>A0A6P4AYV9</accession>
<dbReference type="InParanoid" id="A0A6P4AYV9"/>
<proteinExistence type="predicted"/>
<name>A0A6P4AYV9_ZIZJJ</name>
<evidence type="ECO:0000256" key="4">
    <source>
        <dbReference type="SAM" id="Phobius"/>
    </source>
</evidence>
<feature type="compositionally biased region" description="Basic and acidic residues" evidence="3">
    <location>
        <begin position="98"/>
        <end position="107"/>
    </location>
</feature>
<dbReference type="PANTHER" id="PTHR31234:SF42">
    <property type="entry name" value="LATE EMBRYOGENESIS ABUNDANT (LEA) HYDROXYPROLINE-RICH GLYCOPROTEIN FAMILY"/>
    <property type="match status" value="1"/>
</dbReference>
<evidence type="ECO:0000313" key="6">
    <source>
        <dbReference type="RefSeq" id="XP_015894546.1"/>
    </source>
</evidence>
<keyword evidence="2 4" id="KW-0472">Membrane</keyword>
<keyword evidence="4" id="KW-0812">Transmembrane</keyword>
<evidence type="ECO:0000256" key="2">
    <source>
        <dbReference type="ARBA" id="ARBA00023136"/>
    </source>
</evidence>
<dbReference type="AlphaFoldDB" id="A0A6P4AYV9"/>
<gene>
    <name evidence="6" type="primary">LOC107428514</name>
</gene>
<dbReference type="GeneID" id="107428514"/>
<dbReference type="PANTHER" id="PTHR31234">
    <property type="entry name" value="LATE EMBRYOGENESIS ABUNDANT (LEA) HYDROXYPROLINE-RICH GLYCOPROTEIN FAMILY"/>
    <property type="match status" value="1"/>
</dbReference>
<dbReference type="GO" id="GO:0005886">
    <property type="term" value="C:plasma membrane"/>
    <property type="evidence" value="ECO:0007669"/>
    <property type="project" value="TreeGrafter"/>
</dbReference>
<comment type="subcellular location">
    <subcellularLocation>
        <location evidence="1">Membrane</location>
    </subcellularLocation>
</comment>